<dbReference type="RefSeq" id="WP_092051205.1">
    <property type="nucleotide sequence ID" value="NZ_FOQD01000010.1"/>
</dbReference>
<evidence type="ECO:0000259" key="3">
    <source>
        <dbReference type="Pfam" id="PF25583"/>
    </source>
</evidence>
<dbReference type="GO" id="GO:0003677">
    <property type="term" value="F:DNA binding"/>
    <property type="evidence" value="ECO:0007669"/>
    <property type="project" value="UniProtKB-KW"/>
</dbReference>
<evidence type="ECO:0000313" key="5">
    <source>
        <dbReference type="Proteomes" id="UP000199518"/>
    </source>
</evidence>
<organism evidence="4 5">
    <name type="scientific">Planctomicrobium piriforme</name>
    <dbReference type="NCBI Taxonomy" id="1576369"/>
    <lineage>
        <taxon>Bacteria</taxon>
        <taxon>Pseudomonadati</taxon>
        <taxon>Planctomycetota</taxon>
        <taxon>Planctomycetia</taxon>
        <taxon>Planctomycetales</taxon>
        <taxon>Planctomycetaceae</taxon>
        <taxon>Planctomicrobium</taxon>
    </lineage>
</organism>
<dbReference type="Pfam" id="PF25583">
    <property type="entry name" value="WCX"/>
    <property type="match status" value="1"/>
</dbReference>
<dbReference type="InterPro" id="IPR036388">
    <property type="entry name" value="WH-like_DNA-bd_sf"/>
</dbReference>
<reference evidence="5" key="1">
    <citation type="submission" date="2016-10" db="EMBL/GenBank/DDBJ databases">
        <authorList>
            <person name="Varghese N."/>
            <person name="Submissions S."/>
        </authorList>
    </citation>
    <scope>NUCLEOTIDE SEQUENCE [LARGE SCALE GENOMIC DNA]</scope>
    <source>
        <strain evidence="5">DSM 26348</strain>
    </source>
</reference>
<dbReference type="InterPro" id="IPR013196">
    <property type="entry name" value="HTH_11"/>
</dbReference>
<accession>A0A1I3JAH8</accession>
<keyword evidence="5" id="KW-1185">Reference proteome</keyword>
<dbReference type="PANTHER" id="PTHR34580">
    <property type="match status" value="1"/>
</dbReference>
<feature type="domain" description="WCX" evidence="3">
    <location>
        <begin position="243"/>
        <end position="320"/>
    </location>
</feature>
<evidence type="ECO:0000259" key="1">
    <source>
        <dbReference type="Pfam" id="PF08279"/>
    </source>
</evidence>
<dbReference type="InterPro" id="IPR026881">
    <property type="entry name" value="WYL_dom"/>
</dbReference>
<dbReference type="InterPro" id="IPR051534">
    <property type="entry name" value="CBASS_pafABC_assoc_protein"/>
</dbReference>
<dbReference type="STRING" id="1576369.SAMN05421753_110112"/>
<dbReference type="SUPFAM" id="SSF46785">
    <property type="entry name" value="Winged helix' DNA-binding domain"/>
    <property type="match status" value="1"/>
</dbReference>
<name>A0A1I3JAH8_9PLAN</name>
<dbReference type="OrthoDB" id="9767131at2"/>
<evidence type="ECO:0000313" key="4">
    <source>
        <dbReference type="EMBL" id="SFI57223.1"/>
    </source>
</evidence>
<dbReference type="EMBL" id="FOQD01000010">
    <property type="protein sequence ID" value="SFI57223.1"/>
    <property type="molecule type" value="Genomic_DNA"/>
</dbReference>
<dbReference type="Proteomes" id="UP000199518">
    <property type="component" value="Unassembled WGS sequence"/>
</dbReference>
<proteinExistence type="predicted"/>
<protein>
    <submittedName>
        <fullName evidence="4">Predicted DNA-binding transcriptional regulator YafY, contains an HTH and WYL domains</fullName>
    </submittedName>
</protein>
<dbReference type="PROSITE" id="PS52050">
    <property type="entry name" value="WYL"/>
    <property type="match status" value="1"/>
</dbReference>
<keyword evidence="4" id="KW-0238">DNA-binding</keyword>
<sequence length="323" mass="37088">MSAIRKIRRLLTLLERLQSGRAYSTSELTHLCGVSRRTVFRDLKTLQDAGVQILYDAATQGYWLPIHTALPPAQLTLSETLSLLVLAQEAGGSRRAVPFQEAARDAALKLQSTLPSHLTHYVNDLTSSLKIQSEPLADHRHGREHYDRLIEGITSRRKVRLHYDSVAEQTQIQTLVSPYRLLFRRHAWYAIGRSSLHRSVRTFHIGRILESEVTDDPFQVPPRFSLKRYFGHAWSLIREPDARCEVTVRFQPMVARNVAEVCWHPTQKTLWNDDGTLDFTVTVDGIQEMSWWILSYGNQALVLKPEPLRKLIAERAREMAAQY</sequence>
<feature type="domain" description="Helix-turn-helix type 11" evidence="1">
    <location>
        <begin position="9"/>
        <end position="56"/>
    </location>
</feature>
<dbReference type="PANTHER" id="PTHR34580:SF1">
    <property type="entry name" value="PROTEIN PAFC"/>
    <property type="match status" value="1"/>
</dbReference>
<feature type="domain" description="WYL" evidence="2">
    <location>
        <begin position="144"/>
        <end position="212"/>
    </location>
</feature>
<dbReference type="InterPro" id="IPR028349">
    <property type="entry name" value="PafC-like"/>
</dbReference>
<dbReference type="AlphaFoldDB" id="A0A1I3JAH8"/>
<evidence type="ECO:0000259" key="2">
    <source>
        <dbReference type="Pfam" id="PF13280"/>
    </source>
</evidence>
<dbReference type="Gene3D" id="1.10.10.10">
    <property type="entry name" value="Winged helix-like DNA-binding domain superfamily/Winged helix DNA-binding domain"/>
    <property type="match status" value="1"/>
</dbReference>
<gene>
    <name evidence="4" type="ORF">SAMN05421753_110112</name>
</gene>
<dbReference type="Pfam" id="PF13280">
    <property type="entry name" value="WYL"/>
    <property type="match status" value="1"/>
</dbReference>
<dbReference type="Pfam" id="PF08279">
    <property type="entry name" value="HTH_11"/>
    <property type="match status" value="1"/>
</dbReference>
<dbReference type="InterPro" id="IPR036390">
    <property type="entry name" value="WH_DNA-bd_sf"/>
</dbReference>
<dbReference type="PIRSF" id="PIRSF016838">
    <property type="entry name" value="PafC"/>
    <property type="match status" value="1"/>
</dbReference>
<dbReference type="InterPro" id="IPR057727">
    <property type="entry name" value="WCX_dom"/>
</dbReference>